<organism evidence="1 2">
    <name type="scientific">Clostridium cylindrosporum DSM 605</name>
    <dbReference type="NCBI Taxonomy" id="1121307"/>
    <lineage>
        <taxon>Bacteria</taxon>
        <taxon>Bacillati</taxon>
        <taxon>Bacillota</taxon>
        <taxon>Clostridia</taxon>
        <taxon>Eubacteriales</taxon>
        <taxon>Clostridiaceae</taxon>
        <taxon>Clostridium</taxon>
    </lineage>
</organism>
<gene>
    <name evidence="1" type="ORF">CLCY_2c00170</name>
</gene>
<proteinExistence type="predicted"/>
<evidence type="ECO:0000313" key="1">
    <source>
        <dbReference type="EMBL" id="KMT21257.1"/>
    </source>
</evidence>
<dbReference type="RefSeq" id="WP_048570705.1">
    <property type="nucleotide sequence ID" value="NZ_LFVU01000027.1"/>
</dbReference>
<comment type="caution">
    <text evidence="1">The sequence shown here is derived from an EMBL/GenBank/DDBJ whole genome shotgun (WGS) entry which is preliminary data.</text>
</comment>
<accession>A0A0J8D5X2</accession>
<evidence type="ECO:0008006" key="3">
    <source>
        <dbReference type="Google" id="ProtNLM"/>
    </source>
</evidence>
<dbReference type="EMBL" id="LFVU01000027">
    <property type="protein sequence ID" value="KMT21257.1"/>
    <property type="molecule type" value="Genomic_DNA"/>
</dbReference>
<name>A0A0J8D5X2_CLOCY</name>
<dbReference type="AlphaFoldDB" id="A0A0J8D5X2"/>
<sequence length="201" mass="22111">MKVGKIIVLVALIFSIAVSVGTSLYISQNSTDNKNIQGITVEKNDIETSAKTTVLAENKSKAPKINSIGPATKIVKKQIYIKGDTYEKVVNQEITEDLLGMDKTQFDGYAKKIGYSIEEFTSEKVVISEKINEWPKGLYVLKAIDQGIVIFKVDETGNLTKVEETGITLDQVSEQEKAGLVKGKVYATIEEAEHTLADYDS</sequence>
<dbReference type="Proteomes" id="UP000036756">
    <property type="component" value="Unassembled WGS sequence"/>
</dbReference>
<dbReference type="OrthoDB" id="1951815at2"/>
<reference evidence="1 2" key="1">
    <citation type="submission" date="2015-06" db="EMBL/GenBank/DDBJ databases">
        <title>Draft genome sequence of the purine-degrading Clostridium cylindrosporum HC-1 (DSM 605).</title>
        <authorList>
            <person name="Poehlein A."/>
            <person name="Schiel-Bengelsdorf B."/>
            <person name="Bengelsdorf F."/>
            <person name="Daniel R."/>
            <person name="Duerre P."/>
        </authorList>
    </citation>
    <scope>NUCLEOTIDE SEQUENCE [LARGE SCALE GENOMIC DNA]</scope>
    <source>
        <strain evidence="1 2">DSM 605</strain>
    </source>
</reference>
<protein>
    <recommendedName>
        <fullName evidence="3">Bypass of forespore C C-terminal domain-containing protein</fullName>
    </recommendedName>
</protein>
<dbReference type="STRING" id="1121307.CLCY_2c00170"/>
<dbReference type="PATRIC" id="fig|1121307.3.peg.873"/>
<evidence type="ECO:0000313" key="2">
    <source>
        <dbReference type="Proteomes" id="UP000036756"/>
    </source>
</evidence>
<keyword evidence="2" id="KW-1185">Reference proteome</keyword>